<dbReference type="Proteomes" id="UP001247805">
    <property type="component" value="Unassembled WGS sequence"/>
</dbReference>
<name>A0ABU3SW63_9ALTE</name>
<accession>A0ABU3SW63</accession>
<gene>
    <name evidence="1" type="ORF">RS130_10135</name>
</gene>
<protein>
    <recommendedName>
        <fullName evidence="3">Lipoprotein</fullName>
    </recommendedName>
</protein>
<evidence type="ECO:0000313" key="1">
    <source>
        <dbReference type="EMBL" id="MDU0354244.1"/>
    </source>
</evidence>
<organism evidence="1 2">
    <name type="scientific">Paraglaciecola aquimarina</name>
    <dbReference type="NCBI Taxonomy" id="1235557"/>
    <lineage>
        <taxon>Bacteria</taxon>
        <taxon>Pseudomonadati</taxon>
        <taxon>Pseudomonadota</taxon>
        <taxon>Gammaproteobacteria</taxon>
        <taxon>Alteromonadales</taxon>
        <taxon>Alteromonadaceae</taxon>
        <taxon>Paraglaciecola</taxon>
    </lineage>
</organism>
<dbReference type="RefSeq" id="WP_316025859.1">
    <property type="nucleotide sequence ID" value="NZ_JAWDIO010000002.1"/>
</dbReference>
<keyword evidence="2" id="KW-1185">Reference proteome</keyword>
<comment type="caution">
    <text evidence="1">The sequence shown here is derived from an EMBL/GenBank/DDBJ whole genome shotgun (WGS) entry which is preliminary data.</text>
</comment>
<reference evidence="1 2" key="1">
    <citation type="submission" date="2023-10" db="EMBL/GenBank/DDBJ databases">
        <title>Glaciecola aquimarina strain GGW-M5 nov., isolated from a coastal seawater.</title>
        <authorList>
            <person name="Bayburt H."/>
            <person name="Kim J.M."/>
            <person name="Choi B.J."/>
            <person name="Jeon C.O."/>
        </authorList>
    </citation>
    <scope>NUCLEOTIDE SEQUENCE [LARGE SCALE GENOMIC DNA]</scope>
    <source>
        <strain evidence="1 2">KCTC 32108</strain>
    </source>
</reference>
<evidence type="ECO:0008006" key="3">
    <source>
        <dbReference type="Google" id="ProtNLM"/>
    </source>
</evidence>
<evidence type="ECO:0000313" key="2">
    <source>
        <dbReference type="Proteomes" id="UP001247805"/>
    </source>
</evidence>
<dbReference type="PROSITE" id="PS51257">
    <property type="entry name" value="PROKAR_LIPOPROTEIN"/>
    <property type="match status" value="1"/>
</dbReference>
<proteinExistence type="predicted"/>
<dbReference type="EMBL" id="JAWDIO010000002">
    <property type="protein sequence ID" value="MDU0354244.1"/>
    <property type="molecule type" value="Genomic_DNA"/>
</dbReference>
<sequence length="167" mass="18939">MFKVLFMMSLVAVISSCTKEIPADPACRTQKQSVSLPPANAVCLIKLNGKLVSIKNKNAEFWQLPYAKQQMHTSAQCTAHRSAWKTTGLNVSVGKLLFVDKLTTHYFACLASSQFSNQQHDLPVPNWLSHRIEKIDLVDPYLKTEDYWGKQIDIIKLRQAFVQLESE</sequence>